<protein>
    <recommendedName>
        <fullName evidence="1">Beta-lactamase-related domain-containing protein</fullName>
    </recommendedName>
</protein>
<accession>A0AA36H387</accession>
<dbReference type="Proteomes" id="UP001176961">
    <property type="component" value="Unassembled WGS sequence"/>
</dbReference>
<name>A0AA36H387_CYLNA</name>
<dbReference type="Gene3D" id="3.40.710.10">
    <property type="entry name" value="DD-peptidase/beta-lactamase superfamily"/>
    <property type="match status" value="1"/>
</dbReference>
<evidence type="ECO:0000313" key="2">
    <source>
        <dbReference type="EMBL" id="CAJ0602907.1"/>
    </source>
</evidence>
<dbReference type="Pfam" id="PF00144">
    <property type="entry name" value="Beta-lactamase"/>
    <property type="match status" value="1"/>
</dbReference>
<dbReference type="InterPro" id="IPR001466">
    <property type="entry name" value="Beta-lactam-related"/>
</dbReference>
<dbReference type="InterPro" id="IPR052794">
    <property type="entry name" value="Mito_Ser_Protease_LACTB"/>
</dbReference>
<dbReference type="GO" id="GO:0019216">
    <property type="term" value="P:regulation of lipid metabolic process"/>
    <property type="evidence" value="ECO:0007669"/>
    <property type="project" value="TreeGrafter"/>
</dbReference>
<dbReference type="PANTHER" id="PTHR46520:SF1">
    <property type="entry name" value="SERINE BETA-LACTAMASE-LIKE PROTEIN LACTB, MITOCHONDRIAL"/>
    <property type="match status" value="1"/>
</dbReference>
<dbReference type="SUPFAM" id="SSF56601">
    <property type="entry name" value="beta-lactamase/transpeptidase-like"/>
    <property type="match status" value="1"/>
</dbReference>
<dbReference type="EMBL" id="CATQJL010000305">
    <property type="protein sequence ID" value="CAJ0602907.1"/>
    <property type="molecule type" value="Genomic_DNA"/>
</dbReference>
<dbReference type="InterPro" id="IPR012338">
    <property type="entry name" value="Beta-lactam/transpept-like"/>
</dbReference>
<feature type="domain" description="Beta-lactamase-related" evidence="1">
    <location>
        <begin position="53"/>
        <end position="409"/>
    </location>
</feature>
<evidence type="ECO:0000313" key="3">
    <source>
        <dbReference type="Proteomes" id="UP001176961"/>
    </source>
</evidence>
<evidence type="ECO:0000259" key="1">
    <source>
        <dbReference type="Pfam" id="PF00144"/>
    </source>
</evidence>
<keyword evidence="3" id="KW-1185">Reference proteome</keyword>
<dbReference type="GO" id="GO:0006508">
    <property type="term" value="P:proteolysis"/>
    <property type="evidence" value="ECO:0007669"/>
    <property type="project" value="TreeGrafter"/>
</dbReference>
<reference evidence="2" key="1">
    <citation type="submission" date="2023-07" db="EMBL/GenBank/DDBJ databases">
        <authorList>
            <consortium name="CYATHOMIX"/>
        </authorList>
    </citation>
    <scope>NUCLEOTIDE SEQUENCE</scope>
    <source>
        <strain evidence="2">N/A</strain>
    </source>
</reference>
<dbReference type="PANTHER" id="PTHR46520">
    <property type="entry name" value="SERINE BETA-LACTAMASE-LIKE PROTEIN LACTB, MITOCHONDRIAL"/>
    <property type="match status" value="1"/>
</dbReference>
<dbReference type="GO" id="GO:0005739">
    <property type="term" value="C:mitochondrion"/>
    <property type="evidence" value="ECO:0007669"/>
    <property type="project" value="TreeGrafter"/>
</dbReference>
<dbReference type="GO" id="GO:0008233">
    <property type="term" value="F:peptidase activity"/>
    <property type="evidence" value="ECO:0007669"/>
    <property type="project" value="TreeGrafter"/>
</dbReference>
<dbReference type="AlphaFoldDB" id="A0AA36H387"/>
<comment type="caution">
    <text evidence="2">The sequence shown here is derived from an EMBL/GenBank/DDBJ whole genome shotgun (WGS) entry which is preliminary data.</text>
</comment>
<organism evidence="2 3">
    <name type="scientific">Cylicocyclus nassatus</name>
    <name type="common">Nematode worm</name>
    <dbReference type="NCBI Taxonomy" id="53992"/>
    <lineage>
        <taxon>Eukaryota</taxon>
        <taxon>Metazoa</taxon>
        <taxon>Ecdysozoa</taxon>
        <taxon>Nematoda</taxon>
        <taxon>Chromadorea</taxon>
        <taxon>Rhabditida</taxon>
        <taxon>Rhabditina</taxon>
        <taxon>Rhabditomorpha</taxon>
        <taxon>Strongyloidea</taxon>
        <taxon>Strongylidae</taxon>
        <taxon>Cylicocyclus</taxon>
    </lineage>
</organism>
<gene>
    <name evidence="2" type="ORF">CYNAS_LOCUS14890</name>
</gene>
<sequence>MVWYKSIRPVVLAASALAYGANKAALLDDGSKNERRPYGAALTMEEKRKKAKQAIKRQMVIAGIPGLSVGVSVDGRVVWRDGFGFANVESRSRCTENTVMRIASISKPITATIAARLAQSGKLDLDKPIQEYLPNYPQKKFDGKPVTISVRQLLSHTGGIRHYKKEEKDKLDPDAFVSSDSEAKEFYSNVCCKNMEESLAMFQNDDLIAKPGMKFSYSTYGTVLVSAVLEKASGKEYKKLLEDLTFQLGLRHTTLDENKRVIPDRTNYYVRNRKHILENCPEVDNSCKWAGGGLLSDVNDLLTFANYILYSHQADPNAKDAYLSKEVIDMLWNGQAAVNDRILAGLGWMRVNSDDFAGGHQKSSLGGIWYHTGAGVGASSVLLIRPKNSADNKPPSGVCVAMLCNLQDTSLLNLAKEIEEIFRD</sequence>
<proteinExistence type="predicted"/>